<protein>
    <submittedName>
        <fullName evidence="1">ABC transporter permease</fullName>
    </submittedName>
</protein>
<organism evidence="1 2">
    <name type="scientific">Petralouisia muris</name>
    <dbReference type="NCBI Taxonomy" id="3032872"/>
    <lineage>
        <taxon>Bacteria</taxon>
        <taxon>Bacillati</taxon>
        <taxon>Bacillota</taxon>
        <taxon>Clostridia</taxon>
        <taxon>Lachnospirales</taxon>
        <taxon>Lachnospiraceae</taxon>
        <taxon>Petralouisia</taxon>
    </lineage>
</organism>
<evidence type="ECO:0000313" key="1">
    <source>
        <dbReference type="EMBL" id="TGY92615.1"/>
    </source>
</evidence>
<accession>A0AC61RS88</accession>
<evidence type="ECO:0000313" key="2">
    <source>
        <dbReference type="Proteomes" id="UP000304953"/>
    </source>
</evidence>
<proteinExistence type="predicted"/>
<dbReference type="Proteomes" id="UP000304953">
    <property type="component" value="Unassembled WGS sequence"/>
</dbReference>
<reference evidence="1" key="1">
    <citation type="submission" date="2019-04" db="EMBL/GenBank/DDBJ databases">
        <title>Microbes associate with the intestines of laboratory mice.</title>
        <authorList>
            <person name="Navarre W."/>
            <person name="Wong E."/>
            <person name="Huang K."/>
            <person name="Tropini C."/>
            <person name="Ng K."/>
            <person name="Yu B."/>
        </authorList>
    </citation>
    <scope>NUCLEOTIDE SEQUENCE</scope>
    <source>
        <strain evidence="1">NM01_1-7b</strain>
    </source>
</reference>
<keyword evidence="2" id="KW-1185">Reference proteome</keyword>
<gene>
    <name evidence="1" type="ORF">E5329_19365</name>
</gene>
<sequence>MIVSFKDIFKMIGILIVSLCAVLVSAMFLNYYSDLITVEHLITTETAQIFYDAQCSTAKVVSAVSGGCLLLTAVVLLCFYIGHYIDTHQKQLGVLKALGYSRFTIAKNFRAFGLTVFAGTALGYVAAHLLMPKLYEIQNKDGYLPELPITFHPKLCIMLVLLPTIFFSLLAVVYSYFKLKVPALQLIREQSLRKIVPAKRDSDLPFLQELQKSNVRQRKSLIFFIAFAVFCFAAMTQMSFSMDKLASRMMSIMMMAIGLVLAVTTLFIAATSVIKANRKTIIMMKVFGYSAKECTKAVLSGYRPWAYFGFVLGTVYQYVLLKITVTIIFKDMEGIPDYQFDVPIMLISLAVFLVLYETLMFAYTKQMEQLSVKEVMLD</sequence>
<name>A0AC61RS88_9FIRM</name>
<dbReference type="EMBL" id="SRYA01000047">
    <property type="protein sequence ID" value="TGY92615.1"/>
    <property type="molecule type" value="Genomic_DNA"/>
</dbReference>
<comment type="caution">
    <text evidence="1">The sequence shown here is derived from an EMBL/GenBank/DDBJ whole genome shotgun (WGS) entry which is preliminary data.</text>
</comment>